<sequence>MPRKIIPLSDTIIRNSKPQKTTYALFDGDGLLLRITIHGTKVWYFNYFRPQQSRRNNLKLGNYPALSLAAARKTVAAYGLPLISYARQNENFSICDSR</sequence>
<comment type="caution">
    <text evidence="4">The sequence shown here is derived from an EMBL/GenBank/DDBJ whole genome shotgun (WGS) entry which is preliminary data.</text>
</comment>
<name>A0ABP3N9Z9_9GAMM</name>
<accession>A0ABP3N9Z9</accession>
<feature type="domain" description="Integrase DNA-binding" evidence="3">
    <location>
        <begin position="8"/>
        <end position="77"/>
    </location>
</feature>
<dbReference type="PANTHER" id="PTHR30629:SF2">
    <property type="entry name" value="PROPHAGE INTEGRASE INTS-RELATED"/>
    <property type="match status" value="1"/>
</dbReference>
<protein>
    <recommendedName>
        <fullName evidence="3">Integrase DNA-binding domain-containing protein</fullName>
    </recommendedName>
</protein>
<reference evidence="5" key="1">
    <citation type="journal article" date="2019" name="Int. J. Syst. Evol. Microbiol.">
        <title>The Global Catalogue of Microorganisms (GCM) 10K type strain sequencing project: providing services to taxonomists for standard genome sequencing and annotation.</title>
        <authorList>
            <consortium name="The Broad Institute Genomics Platform"/>
            <consortium name="The Broad Institute Genome Sequencing Center for Infectious Disease"/>
            <person name="Wu L."/>
            <person name="Ma J."/>
        </authorList>
    </citation>
    <scope>NUCLEOTIDE SEQUENCE [LARGE SCALE GENOMIC DNA]</scope>
    <source>
        <strain evidence="5">JCM 14331</strain>
    </source>
</reference>
<evidence type="ECO:0000256" key="2">
    <source>
        <dbReference type="ARBA" id="ARBA00022908"/>
    </source>
</evidence>
<dbReference type="RefSeq" id="WP_226765894.1">
    <property type="nucleotide sequence ID" value="NZ_JAJAVQ010000001.1"/>
</dbReference>
<dbReference type="InterPro" id="IPR038488">
    <property type="entry name" value="Integrase_DNA-bd_sf"/>
</dbReference>
<dbReference type="InterPro" id="IPR025166">
    <property type="entry name" value="Integrase_DNA_bind_dom"/>
</dbReference>
<dbReference type="Proteomes" id="UP001501169">
    <property type="component" value="Unassembled WGS sequence"/>
</dbReference>
<dbReference type="InterPro" id="IPR050808">
    <property type="entry name" value="Phage_Integrase"/>
</dbReference>
<dbReference type="PANTHER" id="PTHR30629">
    <property type="entry name" value="PROPHAGE INTEGRASE"/>
    <property type="match status" value="1"/>
</dbReference>
<dbReference type="Gene3D" id="3.30.160.390">
    <property type="entry name" value="Integrase, DNA-binding domain"/>
    <property type="match status" value="1"/>
</dbReference>
<dbReference type="EMBL" id="BAAAEO010000001">
    <property type="protein sequence ID" value="GAA0537576.1"/>
    <property type="molecule type" value="Genomic_DNA"/>
</dbReference>
<keyword evidence="2" id="KW-0229">DNA integration</keyword>
<evidence type="ECO:0000313" key="5">
    <source>
        <dbReference type="Proteomes" id="UP001501169"/>
    </source>
</evidence>
<dbReference type="Pfam" id="PF13356">
    <property type="entry name" value="Arm-DNA-bind_3"/>
    <property type="match status" value="1"/>
</dbReference>
<evidence type="ECO:0000313" key="4">
    <source>
        <dbReference type="EMBL" id="GAA0537576.1"/>
    </source>
</evidence>
<comment type="similarity">
    <text evidence="1">Belongs to the 'phage' integrase family.</text>
</comment>
<evidence type="ECO:0000259" key="3">
    <source>
        <dbReference type="Pfam" id="PF13356"/>
    </source>
</evidence>
<keyword evidence="5" id="KW-1185">Reference proteome</keyword>
<gene>
    <name evidence="4" type="ORF">GCM10009098_01290</name>
</gene>
<evidence type="ECO:0000256" key="1">
    <source>
        <dbReference type="ARBA" id="ARBA00008857"/>
    </source>
</evidence>
<proteinExistence type="inferred from homology"/>
<organism evidence="4 5">
    <name type="scientific">Rheinheimera aquimaris</name>
    <dbReference type="NCBI Taxonomy" id="412437"/>
    <lineage>
        <taxon>Bacteria</taxon>
        <taxon>Pseudomonadati</taxon>
        <taxon>Pseudomonadota</taxon>
        <taxon>Gammaproteobacteria</taxon>
        <taxon>Chromatiales</taxon>
        <taxon>Chromatiaceae</taxon>
        <taxon>Rheinheimera</taxon>
    </lineage>
</organism>